<organism evidence="3 4">
    <name type="scientific">Salibacterium lacus</name>
    <dbReference type="NCBI Taxonomy" id="1898109"/>
    <lineage>
        <taxon>Bacteria</taxon>
        <taxon>Bacillati</taxon>
        <taxon>Bacillota</taxon>
        <taxon>Bacilli</taxon>
        <taxon>Bacillales</taxon>
        <taxon>Bacillaceae</taxon>
    </lineage>
</organism>
<keyword evidence="2" id="KW-1133">Transmembrane helix</keyword>
<proteinExistence type="predicted"/>
<name>A0ABW5T4E6_9BACI</name>
<evidence type="ECO:0008006" key="5">
    <source>
        <dbReference type="Google" id="ProtNLM"/>
    </source>
</evidence>
<feature type="transmembrane region" description="Helical" evidence="2">
    <location>
        <begin position="174"/>
        <end position="194"/>
    </location>
</feature>
<evidence type="ECO:0000256" key="1">
    <source>
        <dbReference type="SAM" id="MobiDB-lite"/>
    </source>
</evidence>
<keyword evidence="2" id="KW-0472">Membrane</keyword>
<gene>
    <name evidence="3" type="ORF">ACFSUB_15560</name>
</gene>
<evidence type="ECO:0000256" key="2">
    <source>
        <dbReference type="SAM" id="Phobius"/>
    </source>
</evidence>
<feature type="region of interest" description="Disordered" evidence="1">
    <location>
        <begin position="107"/>
        <end position="171"/>
    </location>
</feature>
<evidence type="ECO:0000313" key="3">
    <source>
        <dbReference type="EMBL" id="MFD2706878.1"/>
    </source>
</evidence>
<evidence type="ECO:0000313" key="4">
    <source>
        <dbReference type="Proteomes" id="UP001597520"/>
    </source>
</evidence>
<reference evidence="4" key="1">
    <citation type="journal article" date="2019" name="Int. J. Syst. Evol. Microbiol.">
        <title>The Global Catalogue of Microorganisms (GCM) 10K type strain sequencing project: providing services to taxonomists for standard genome sequencing and annotation.</title>
        <authorList>
            <consortium name="The Broad Institute Genomics Platform"/>
            <consortium name="The Broad Institute Genome Sequencing Center for Infectious Disease"/>
            <person name="Wu L."/>
            <person name="Ma J."/>
        </authorList>
    </citation>
    <scope>NUCLEOTIDE SEQUENCE [LARGE SCALE GENOMIC DNA]</scope>
    <source>
        <strain evidence="4">KCTC 33792</strain>
    </source>
</reference>
<dbReference type="RefSeq" id="WP_380714183.1">
    <property type="nucleotide sequence ID" value="NZ_JBHUML010000005.1"/>
</dbReference>
<keyword evidence="2" id="KW-0812">Transmembrane</keyword>
<comment type="caution">
    <text evidence="3">The sequence shown here is derived from an EMBL/GenBank/DDBJ whole genome shotgun (WGS) entry which is preliminary data.</text>
</comment>
<sequence>MKDFMTNSVQSFTDEFGLDWCRKHLQQALESLYGEGRTDILLLIAMLENGTVDEMKTINLRDSGWLADWTSIQFSTYEDSEELIVWALHTWMTAVRRESIFNEPASPLAPPVIENPGVLQNGSEKPQEDTPPAERGVLEKEDVVSLMEQPEQSGRSMAGTEDEAAEKPRKRRRLLLPGMGITLTAALLAIIFLVPGTPFSESSIENGMVQGSLTDADWMEWLTNVKNGTYGNDLVLPQCNIVEKGKLLDTEQQNKELNLGEGCSRYTDSGEVYAAGRSTDEWDPALEDIEKNIGSPDLLNVDANAEEIRVLYQRSPHDIFLIFSNIDDRDALSYIEVGDIQISEDEPAALLDYPR</sequence>
<accession>A0ABW5T4E6</accession>
<protein>
    <recommendedName>
        <fullName evidence="5">DUF4367 domain-containing protein</fullName>
    </recommendedName>
</protein>
<keyword evidence="4" id="KW-1185">Reference proteome</keyword>
<dbReference type="EMBL" id="JBHUML010000005">
    <property type="protein sequence ID" value="MFD2706878.1"/>
    <property type="molecule type" value="Genomic_DNA"/>
</dbReference>
<dbReference type="Proteomes" id="UP001597520">
    <property type="component" value="Unassembled WGS sequence"/>
</dbReference>